<reference evidence="1 2" key="1">
    <citation type="journal article" date="2020" name="Int. J. Syst. Evol. Microbiol.">
        <title>Paraburkholderia madseniana sp. nov., a phenolic acid-degrading bacterium isolated from acidic forest soil.</title>
        <authorList>
            <person name="Wilhelm R.C."/>
            <person name="Murphy S.J.L."/>
            <person name="Feriancek N.M."/>
            <person name="Karasz D.C."/>
            <person name="DeRito C.M."/>
            <person name="Newman J.D."/>
            <person name="Buckley D.H."/>
        </authorList>
    </citation>
    <scope>NUCLEOTIDE SEQUENCE [LARGE SCALE GENOMIC DNA]</scope>
    <source>
        <strain evidence="1 2">RP11</strain>
    </source>
</reference>
<evidence type="ECO:0008006" key="3">
    <source>
        <dbReference type="Google" id="ProtNLM"/>
    </source>
</evidence>
<dbReference type="OrthoDB" id="5655881at2"/>
<gene>
    <name evidence="1" type="ORF">FSO04_10355</name>
</gene>
<proteinExistence type="predicted"/>
<dbReference type="AlphaFoldDB" id="A0A6N6WHG1"/>
<evidence type="ECO:0000313" key="2">
    <source>
        <dbReference type="Proteomes" id="UP000463700"/>
    </source>
</evidence>
<protein>
    <recommendedName>
        <fullName evidence="3">Integrase</fullName>
    </recommendedName>
</protein>
<sequence>MRTAVRPRGCVERAHLTLQDRVVKELRLRGISTIDASNAHAPAFIASYNARFAKPPKSAFDAHRPLRDDEDLDAILT</sequence>
<evidence type="ECO:0000313" key="1">
    <source>
        <dbReference type="EMBL" id="KAE8760097.1"/>
    </source>
</evidence>
<comment type="caution">
    <text evidence="1">The sequence shown here is derived from an EMBL/GenBank/DDBJ whole genome shotgun (WGS) entry which is preliminary data.</text>
</comment>
<dbReference type="Proteomes" id="UP000463700">
    <property type="component" value="Unassembled WGS sequence"/>
</dbReference>
<name>A0A6N6WHG1_9BURK</name>
<dbReference type="EMBL" id="VOSW01000015">
    <property type="protein sequence ID" value="KAE8760097.1"/>
    <property type="molecule type" value="Genomic_DNA"/>
</dbReference>
<accession>A0A6N6WHG1</accession>
<organism evidence="1 2">
    <name type="scientific">Paraburkholderia madseniana</name>
    <dbReference type="NCBI Taxonomy" id="2599607"/>
    <lineage>
        <taxon>Bacteria</taxon>
        <taxon>Pseudomonadati</taxon>
        <taxon>Pseudomonadota</taxon>
        <taxon>Betaproteobacteria</taxon>
        <taxon>Burkholderiales</taxon>
        <taxon>Burkholderiaceae</taxon>
        <taxon>Paraburkholderia</taxon>
    </lineage>
</organism>